<sequence>MTKNRFLGLSFPERAKWLYFNGQLITSIRYYRHKINLYLLDRVYVEVFYNNSEDRVDRIEPLDVRSKRMNFYADQIKLPRDLTQ</sequence>
<name>A0ABW7N8T2_9BACT</name>
<dbReference type="RefSeq" id="WP_159584072.1">
    <property type="nucleotide sequence ID" value="NZ_JBIPKE010000014.1"/>
</dbReference>
<dbReference type="Proteomes" id="UP001610063">
    <property type="component" value="Unassembled WGS sequence"/>
</dbReference>
<dbReference type="EMBL" id="JBIPKE010000014">
    <property type="protein sequence ID" value="MFH6983139.1"/>
    <property type="molecule type" value="Genomic_DNA"/>
</dbReference>
<keyword evidence="2" id="KW-1185">Reference proteome</keyword>
<organism evidence="1 2">
    <name type="scientific">Marinoscillum luteum</name>
    <dbReference type="NCBI Taxonomy" id="861051"/>
    <lineage>
        <taxon>Bacteria</taxon>
        <taxon>Pseudomonadati</taxon>
        <taxon>Bacteroidota</taxon>
        <taxon>Cytophagia</taxon>
        <taxon>Cytophagales</taxon>
        <taxon>Reichenbachiellaceae</taxon>
        <taxon>Marinoscillum</taxon>
    </lineage>
</organism>
<gene>
    <name evidence="1" type="ORF">ACHKAR_06795</name>
</gene>
<evidence type="ECO:0000313" key="2">
    <source>
        <dbReference type="Proteomes" id="UP001610063"/>
    </source>
</evidence>
<evidence type="ECO:0000313" key="1">
    <source>
        <dbReference type="EMBL" id="MFH6983139.1"/>
    </source>
</evidence>
<proteinExistence type="predicted"/>
<accession>A0ABW7N8T2</accession>
<comment type="caution">
    <text evidence="1">The sequence shown here is derived from an EMBL/GenBank/DDBJ whole genome shotgun (WGS) entry which is preliminary data.</text>
</comment>
<protein>
    <submittedName>
        <fullName evidence="1">Uncharacterized protein</fullName>
    </submittedName>
</protein>
<reference evidence="1 2" key="1">
    <citation type="journal article" date="2013" name="Int. J. Syst. Evol. Microbiol.">
        <title>Marinoscillum luteum sp. nov., isolated from marine sediment.</title>
        <authorList>
            <person name="Cha I.T."/>
            <person name="Park S.J."/>
            <person name="Kim S.J."/>
            <person name="Kim J.G."/>
            <person name="Jung M.Y."/>
            <person name="Shin K.S."/>
            <person name="Kwon K.K."/>
            <person name="Yang S.H."/>
            <person name="Seo Y.S."/>
            <person name="Rhee S.K."/>
        </authorList>
    </citation>
    <scope>NUCLEOTIDE SEQUENCE [LARGE SCALE GENOMIC DNA]</scope>
    <source>
        <strain evidence="1 2">KCTC 23939</strain>
    </source>
</reference>